<keyword evidence="3 7" id="KW-0227">DNA damage</keyword>
<dbReference type="SUPFAM" id="SSF57863">
    <property type="entry name" value="ArfGap/RecO-like zinc finger"/>
    <property type="match status" value="1"/>
</dbReference>
<dbReference type="Proteomes" id="UP000178170">
    <property type="component" value="Unassembled WGS sequence"/>
</dbReference>
<dbReference type="PANTHER" id="PTHR33991:SF1">
    <property type="entry name" value="DNA REPAIR PROTEIN RECO"/>
    <property type="match status" value="1"/>
</dbReference>
<evidence type="ECO:0000259" key="8">
    <source>
        <dbReference type="Pfam" id="PF11967"/>
    </source>
</evidence>
<comment type="function">
    <text evidence="7">Involved in DNA repair and RecF pathway recombination.</text>
</comment>
<dbReference type="Gene3D" id="2.40.50.140">
    <property type="entry name" value="Nucleic acid-binding proteins"/>
    <property type="match status" value="1"/>
</dbReference>
<dbReference type="Gene3D" id="1.20.1440.120">
    <property type="entry name" value="Recombination protein O, C-terminal domain"/>
    <property type="match status" value="1"/>
</dbReference>
<dbReference type="NCBIfam" id="TIGR00613">
    <property type="entry name" value="reco"/>
    <property type="match status" value="1"/>
</dbReference>
<dbReference type="AlphaFoldDB" id="A0A1G2QSZ1"/>
<dbReference type="InterPro" id="IPR012340">
    <property type="entry name" value="NA-bd_OB-fold"/>
</dbReference>
<evidence type="ECO:0000256" key="6">
    <source>
        <dbReference type="ARBA" id="ARBA00033409"/>
    </source>
</evidence>
<dbReference type="HAMAP" id="MF_00201">
    <property type="entry name" value="RecO"/>
    <property type="match status" value="1"/>
</dbReference>
<accession>A0A1G2QSZ1</accession>
<dbReference type="EMBL" id="MHTS01000027">
    <property type="protein sequence ID" value="OHA63734.1"/>
    <property type="molecule type" value="Genomic_DNA"/>
</dbReference>
<dbReference type="Pfam" id="PF11967">
    <property type="entry name" value="RecO_N"/>
    <property type="match status" value="1"/>
</dbReference>
<evidence type="ECO:0000313" key="9">
    <source>
        <dbReference type="EMBL" id="OHA63734.1"/>
    </source>
</evidence>
<name>A0A1G2QSZ1_9BACT</name>
<organism evidence="9 10">
    <name type="scientific">Candidatus Wildermuthbacteria bacterium RIFCSPHIGHO2_01_FULL_48_27b</name>
    <dbReference type="NCBI Taxonomy" id="1802447"/>
    <lineage>
        <taxon>Bacteria</taxon>
        <taxon>Candidatus Wildermuthiibacteriota</taxon>
    </lineage>
</organism>
<evidence type="ECO:0000256" key="4">
    <source>
        <dbReference type="ARBA" id="ARBA00023172"/>
    </source>
</evidence>
<protein>
    <recommendedName>
        <fullName evidence="2 7">DNA repair protein RecO</fullName>
    </recommendedName>
    <alternativeName>
        <fullName evidence="6 7">Recombination protein O</fullName>
    </alternativeName>
</protein>
<comment type="caution">
    <text evidence="9">The sequence shown here is derived from an EMBL/GenBank/DDBJ whole genome shotgun (WGS) entry which is preliminary data.</text>
</comment>
<keyword evidence="5 7" id="KW-0234">DNA repair</keyword>
<evidence type="ECO:0000256" key="3">
    <source>
        <dbReference type="ARBA" id="ARBA00022763"/>
    </source>
</evidence>
<dbReference type="SUPFAM" id="SSF50249">
    <property type="entry name" value="Nucleic acid-binding proteins"/>
    <property type="match status" value="1"/>
</dbReference>
<evidence type="ECO:0000256" key="5">
    <source>
        <dbReference type="ARBA" id="ARBA00023204"/>
    </source>
</evidence>
<proteinExistence type="inferred from homology"/>
<evidence type="ECO:0000256" key="7">
    <source>
        <dbReference type="HAMAP-Rule" id="MF_00201"/>
    </source>
</evidence>
<dbReference type="InterPro" id="IPR003717">
    <property type="entry name" value="RecO"/>
</dbReference>
<dbReference type="InterPro" id="IPR037278">
    <property type="entry name" value="ARFGAP/RecO"/>
</dbReference>
<comment type="similarity">
    <text evidence="1 7">Belongs to the RecO family.</text>
</comment>
<reference evidence="9 10" key="1">
    <citation type="journal article" date="2016" name="Nat. Commun.">
        <title>Thousands of microbial genomes shed light on interconnected biogeochemical processes in an aquifer system.</title>
        <authorList>
            <person name="Anantharaman K."/>
            <person name="Brown C.T."/>
            <person name="Hug L.A."/>
            <person name="Sharon I."/>
            <person name="Castelle C.J."/>
            <person name="Probst A.J."/>
            <person name="Thomas B.C."/>
            <person name="Singh A."/>
            <person name="Wilkins M.J."/>
            <person name="Karaoz U."/>
            <person name="Brodie E.L."/>
            <person name="Williams K.H."/>
            <person name="Hubbard S.S."/>
            <person name="Banfield J.F."/>
        </authorList>
    </citation>
    <scope>NUCLEOTIDE SEQUENCE [LARGE SCALE GENOMIC DNA]</scope>
</reference>
<evidence type="ECO:0000313" key="10">
    <source>
        <dbReference type="Proteomes" id="UP000178170"/>
    </source>
</evidence>
<dbReference type="GO" id="GO:0006302">
    <property type="term" value="P:double-strand break repair"/>
    <property type="evidence" value="ECO:0007669"/>
    <property type="project" value="TreeGrafter"/>
</dbReference>
<evidence type="ECO:0000256" key="1">
    <source>
        <dbReference type="ARBA" id="ARBA00007452"/>
    </source>
</evidence>
<feature type="domain" description="DNA replication/recombination mediator RecO N-terminal" evidence="8">
    <location>
        <begin position="1"/>
        <end position="77"/>
    </location>
</feature>
<gene>
    <name evidence="7" type="primary">recO</name>
    <name evidence="9" type="ORF">A2843_02825</name>
</gene>
<dbReference type="GO" id="GO:0006310">
    <property type="term" value="P:DNA recombination"/>
    <property type="evidence" value="ECO:0007669"/>
    <property type="project" value="UniProtKB-UniRule"/>
</dbReference>
<keyword evidence="4 7" id="KW-0233">DNA recombination</keyword>
<dbReference type="GO" id="GO:0043590">
    <property type="term" value="C:bacterial nucleoid"/>
    <property type="evidence" value="ECO:0007669"/>
    <property type="project" value="TreeGrafter"/>
</dbReference>
<dbReference type="InterPro" id="IPR022572">
    <property type="entry name" value="DNA_rep/recomb_RecO_N"/>
</dbReference>
<dbReference type="PANTHER" id="PTHR33991">
    <property type="entry name" value="DNA REPAIR PROTEIN RECO"/>
    <property type="match status" value="1"/>
</dbReference>
<sequence length="207" mass="23833">MAQHYRTQGIILRKQDIGEADRVFTVFTRDFGKLRLRAVSERKITSKLRGGLELFYLAEIEFIQGKVYKTITDAVCVCPYPIIRKNLERLRVMERFAQVADELLHGQEQDEEIWNLLQETLSVLNRPALKGHDLKILAYYFLWNLLASAGYSPSLAQIVAEDPSIAEFIGVLLKSDSETLQDIDLRGINETRLREISQEHLSQILQN</sequence>
<dbReference type="Pfam" id="PF02565">
    <property type="entry name" value="RecO_C"/>
    <property type="match status" value="1"/>
</dbReference>
<evidence type="ECO:0000256" key="2">
    <source>
        <dbReference type="ARBA" id="ARBA00021310"/>
    </source>
</evidence>
<dbReference type="InterPro" id="IPR042242">
    <property type="entry name" value="RecO_C"/>
</dbReference>